<organism evidence="1 2">
    <name type="scientific">Gracilibacillus halophilus YIM-C55.5</name>
    <dbReference type="NCBI Taxonomy" id="1308866"/>
    <lineage>
        <taxon>Bacteria</taxon>
        <taxon>Bacillati</taxon>
        <taxon>Bacillota</taxon>
        <taxon>Bacilli</taxon>
        <taxon>Bacillales</taxon>
        <taxon>Bacillaceae</taxon>
        <taxon>Gracilibacillus</taxon>
    </lineage>
</organism>
<dbReference type="Proteomes" id="UP000012283">
    <property type="component" value="Unassembled WGS sequence"/>
</dbReference>
<sequence>MKKYIFVYLIIMLVIITGCSAKLNFTAAIEGINDNKVSLECSDLIDDSSDVGYECSIKITENTMIKNIDGDVVTLESLKEGQHIDLTVNKSLSERLPNQSEAKEIKIIKNKNSM</sequence>
<protein>
    <recommendedName>
        <fullName evidence="3">Lipoprotein</fullName>
    </recommendedName>
</protein>
<dbReference type="PATRIC" id="fig|1308866.3.peg.3152"/>
<evidence type="ECO:0008006" key="3">
    <source>
        <dbReference type="Google" id="ProtNLM"/>
    </source>
</evidence>
<evidence type="ECO:0000313" key="1">
    <source>
        <dbReference type="EMBL" id="ENH95522.1"/>
    </source>
</evidence>
<dbReference type="AlphaFoldDB" id="N4WH55"/>
<reference evidence="1 2" key="1">
    <citation type="submission" date="2013-03" db="EMBL/GenBank/DDBJ databases">
        <title>Draft genome sequence of Gracibacillus halophilus YIM-C55.5, a moderately halophilic and thermophilic organism from the Xiaochaidamu salt lake.</title>
        <authorList>
            <person name="Sugumar T."/>
            <person name="Polireddy D.R."/>
            <person name="Antony A."/>
            <person name="Madhava Y.R."/>
            <person name="Sivakumar N."/>
        </authorList>
    </citation>
    <scope>NUCLEOTIDE SEQUENCE [LARGE SCALE GENOMIC DNA]</scope>
    <source>
        <strain evidence="1 2">YIM-C55.5</strain>
    </source>
</reference>
<name>N4WH55_9BACI</name>
<evidence type="ECO:0000313" key="2">
    <source>
        <dbReference type="Proteomes" id="UP000012283"/>
    </source>
</evidence>
<proteinExistence type="predicted"/>
<dbReference type="PROSITE" id="PS51257">
    <property type="entry name" value="PROKAR_LIPOPROTEIN"/>
    <property type="match status" value="1"/>
</dbReference>
<dbReference type="OrthoDB" id="2663534at2"/>
<gene>
    <name evidence="1" type="ORF">J416_15662</name>
</gene>
<dbReference type="EMBL" id="APML01000099">
    <property type="protein sequence ID" value="ENH95522.1"/>
    <property type="molecule type" value="Genomic_DNA"/>
</dbReference>
<keyword evidence="2" id="KW-1185">Reference proteome</keyword>
<dbReference type="RefSeq" id="WP_003475417.1">
    <property type="nucleotide sequence ID" value="NZ_APML01000099.1"/>
</dbReference>
<comment type="caution">
    <text evidence="1">The sequence shown here is derived from an EMBL/GenBank/DDBJ whole genome shotgun (WGS) entry which is preliminary data.</text>
</comment>
<accession>N4WH55</accession>